<sequence length="740" mass="84335">MMNGNDISELSYKELQALALRYRVPGNIKKDLLIKILQAAKGGNEPEVGRLLTELKQTRKKRVRKAKHGELNLTSTPIHSPTYAMVEECYCPQQQPPYQWVGAEEVIVNREDEANRIPPYDEFRQYLLRRIHKEYQNCDMNNNANIVESQSIMDLRTAAEASTLDSITFEPSNARSNVIATGDLNTTTMQVAPDHIEYQIVEDPNANQRGPILLKKMLQAPVGADLGEIASPECAGYRIWSLEYQTGNNEMDNSDTLTADSQSNGNDENWINTTEYCRLINNVRDQIFLNPPHLTDKNIQEVNQFPGSLPSDNANQYQYGYQNLDVQQNCQKWIAANALEMREPNYLQPITENPRTFHTIYYQGVDTNYAVSKAINNDCSLYSYQTPNDVTLYDSSQNIMDTNVRDELQQYQNQNVAPVMQSVPDPMFYSQQIIKPVEESTGYFKQAPSDNFVQDLYTSNIQEMVSPQQEVTTNFYKYSKESTVSFTNIESNGTQYNTGFFNQYTTTHDSQQPDLSLVENTTAQQQQQQQQESITMEQVSNNIQTDMVSAMEVTQSQLNGVLDPYPPRSLVNNTTDYYLEHILNLRSNNYVDYTKIDQTSCVYCYTAPIVTQMTAPTSSGICSQKKRFIAENRQHTFLPYWMLYNDASTGMSMANVKEVLQEKSVVNLDTRIRDSTDDSEESIDNVWIDDYGNYQLSTEKHSQDIEVVVSEDATNPFFTDTLMDSNASQLDSICNVAEEG</sequence>
<evidence type="ECO:0000313" key="2">
    <source>
        <dbReference type="RefSeq" id="XP_015590386.1"/>
    </source>
</evidence>
<dbReference type="AlphaFoldDB" id="A0AAJ7FGA6"/>
<keyword evidence="1" id="KW-1185">Reference proteome</keyword>
<gene>
    <name evidence="2" type="primary">LOC107265443</name>
</gene>
<evidence type="ECO:0000313" key="1">
    <source>
        <dbReference type="Proteomes" id="UP000694920"/>
    </source>
</evidence>
<protein>
    <submittedName>
        <fullName evidence="2">Uncharacterized protein LOC107265443</fullName>
    </submittedName>
</protein>
<organism evidence="1 2">
    <name type="scientific">Cephus cinctus</name>
    <name type="common">Wheat stem sawfly</name>
    <dbReference type="NCBI Taxonomy" id="211228"/>
    <lineage>
        <taxon>Eukaryota</taxon>
        <taxon>Metazoa</taxon>
        <taxon>Ecdysozoa</taxon>
        <taxon>Arthropoda</taxon>
        <taxon>Hexapoda</taxon>
        <taxon>Insecta</taxon>
        <taxon>Pterygota</taxon>
        <taxon>Neoptera</taxon>
        <taxon>Endopterygota</taxon>
        <taxon>Hymenoptera</taxon>
        <taxon>Cephoidea</taxon>
        <taxon>Cephidae</taxon>
        <taxon>Cephus</taxon>
    </lineage>
</organism>
<proteinExistence type="predicted"/>
<name>A0AAJ7FGA6_CEPCN</name>
<accession>A0AAJ7FGA6</accession>
<dbReference type="KEGG" id="ccin:107265443"/>
<reference evidence="2" key="1">
    <citation type="submission" date="2025-08" db="UniProtKB">
        <authorList>
            <consortium name="RefSeq"/>
        </authorList>
    </citation>
    <scope>IDENTIFICATION</scope>
</reference>
<dbReference type="RefSeq" id="XP_015590386.1">
    <property type="nucleotide sequence ID" value="XM_015734900.2"/>
</dbReference>
<dbReference type="Proteomes" id="UP000694920">
    <property type="component" value="Unplaced"/>
</dbReference>
<dbReference type="GeneID" id="107265443"/>